<dbReference type="GO" id="GO:0003743">
    <property type="term" value="F:translation initiation factor activity"/>
    <property type="evidence" value="ECO:0007669"/>
    <property type="project" value="UniProtKB-KW"/>
</dbReference>
<dbReference type="InterPro" id="IPR022745">
    <property type="entry name" value="eIF4G1_eIF4E-bd"/>
</dbReference>
<feature type="region of interest" description="Disordered" evidence="4">
    <location>
        <begin position="406"/>
        <end position="542"/>
    </location>
</feature>
<feature type="compositionally biased region" description="Low complexity" evidence="4">
    <location>
        <begin position="509"/>
        <end position="519"/>
    </location>
</feature>
<feature type="compositionally biased region" description="Low complexity" evidence="4">
    <location>
        <begin position="222"/>
        <end position="242"/>
    </location>
</feature>
<evidence type="ECO:0000256" key="2">
    <source>
        <dbReference type="ARBA" id="ARBA00022540"/>
    </source>
</evidence>
<feature type="compositionally biased region" description="Polar residues" evidence="4">
    <location>
        <begin position="872"/>
        <end position="884"/>
    </location>
</feature>
<feature type="compositionally biased region" description="Basic and acidic residues" evidence="4">
    <location>
        <begin position="406"/>
        <end position="507"/>
    </location>
</feature>
<dbReference type="EMBL" id="KV417497">
    <property type="protein sequence ID" value="KZP29633.1"/>
    <property type="molecule type" value="Genomic_DNA"/>
</dbReference>
<dbReference type="InterPro" id="IPR016024">
    <property type="entry name" value="ARM-type_fold"/>
</dbReference>
<dbReference type="GO" id="GO:0016281">
    <property type="term" value="C:eukaryotic translation initiation factor 4F complex"/>
    <property type="evidence" value="ECO:0007669"/>
    <property type="project" value="TreeGrafter"/>
</dbReference>
<dbReference type="STRING" id="436010.A0A166SMZ7"/>
<dbReference type="Pfam" id="PF02854">
    <property type="entry name" value="MIF4G"/>
    <property type="match status" value="1"/>
</dbReference>
<dbReference type="PANTHER" id="PTHR23253:SF9">
    <property type="entry name" value="EUKARYOTIC TRANSLATION INITIATION FACTOR 4 GAMMA 2"/>
    <property type="match status" value="1"/>
</dbReference>
<feature type="compositionally biased region" description="Basic and acidic residues" evidence="4">
    <location>
        <begin position="1171"/>
        <end position="1180"/>
    </location>
</feature>
<protein>
    <recommendedName>
        <fullName evidence="5">MIF4G domain-containing protein</fullName>
    </recommendedName>
</protein>
<dbReference type="AlphaFoldDB" id="A0A166SMZ7"/>
<keyword evidence="2" id="KW-0396">Initiation factor</keyword>
<feature type="region of interest" description="Disordered" evidence="4">
    <location>
        <begin position="1155"/>
        <end position="1180"/>
    </location>
</feature>
<feature type="domain" description="MIF4G" evidence="5">
    <location>
        <begin position="926"/>
        <end position="1126"/>
    </location>
</feature>
<comment type="similarity">
    <text evidence="1">Belongs to the eukaryotic initiation factor 4G family.</text>
</comment>
<accession>A0A166SMZ7</accession>
<keyword evidence="7" id="KW-1185">Reference proteome</keyword>
<dbReference type="InterPro" id="IPR036211">
    <property type="entry name" value="eIF4G_eIF4E-bd_sf"/>
</dbReference>
<feature type="region of interest" description="Disordered" evidence="4">
    <location>
        <begin position="219"/>
        <end position="265"/>
    </location>
</feature>
<dbReference type="SMART" id="SM00543">
    <property type="entry name" value="MIF4G"/>
    <property type="match status" value="1"/>
</dbReference>
<dbReference type="Proteomes" id="UP000076532">
    <property type="component" value="Unassembled WGS sequence"/>
</dbReference>
<sequence>MPLNLERGRYTGTSSKIFEESEVRLEERARPAATLSDSKAPPTAAHMHGGRLITSLGNIARLLNLRGGDILSNPLALLRDLHEFRVLRSEFAVEGGRFVTREYAHINPDARLEQSRRTPIQSWGRRASWDRALSRLQSGSESLSPACGGRSAEGGAMSAAVGCTSRLEPWRINDVTENIDARSTKRHPKWERLWMGRMSSFSTCGSDIGAPRRKMSSCKELSLAANSSSSSSTPSSSEQSAAMNPGLSSPRLSHQHPQHPGHYYQQNPYTQQAYYSQQWYMPGTPIPQQQHMPPQFYPHPPPGPKGQPGMPMSPRNPQIPLQPGTPMHLPRLPTSLRTPTTTASASPHRPLMPSTPASQSNGTLPGTNSVNRLSTYANTFVPNPPRSSKISIKAADGSEIIRMDGGEARKKRVAEKAKADQDRAVKEAEEKVKKDAEEKERIRKDEEERVRKDEEEKERIRKEAEEAERVKAEEAQRVQQAEADKAREEAAAAQKAAEDAERAKEEEGVAAAAAVTTAAAKEKEEGEVAESPSELISDKRKKRASGVLDRLASRMVKPLSPLACPQPSAPATAHIIEDIEKMEYPEGIMGPRLELNVNAKDSKFKYDRDFLLQFMSICKEKPDQLPPLDAIGLEPAGQTTSMQMGPSGPRAGSIGLGIGNFAKPGGSFSMGNFATPGGTDQSSEERFAASNRGVSVCGAGAAAPFGRPLPITHGGGGPVGTNRTRSKRGEKRTDSNKAPGHQQHRSGYNQQQQMGVNGMPLEPVAPLEVAANRWTAGSPGKKVAVIDPNSPEMVDRKVEGLLSKLAIEKFDSISDQIITWANKSETGKDGRTLIQVIRLVFEKATDEAAWSEMYARPSSQGDGREAHRRQQGARSGSGYNQQQQMDINGMPLEPFAPLEAAANRWTAAVPGKKVAAVDPDSPKMVDRKVKGLLNNLTTEKFDSISDQSIAWANKSETEKDDRTLIQVIRLVFEKATDEAAWSEMYARLCRKMMEKISTSVQDDGIKNNESKPIAGGQLFHKYLLNRCREDFERGWAAKGAAAAKIGEDDAIKAANDKNKDAPGDDEPRLYSEEYYAATVGALLDTPKARAHMDVYFSRMKELTRSGNVTSRMQFMLQDVVELRDRKWNTRNVVAAPTTLAAVHDLANKDRAAAQRESAQRMNSMARTGSRRGGERGQYDRQGRIVTRQWASADAEVQGVFHVRVWDTTAISSRRALKTNLQQDPQLAQLEELWTSDL</sequence>
<dbReference type="Pfam" id="PF12152">
    <property type="entry name" value="eIF_4G1"/>
    <property type="match status" value="1"/>
</dbReference>
<dbReference type="OrthoDB" id="514777at2759"/>
<name>A0A166SMZ7_9AGAM</name>
<feature type="region of interest" description="Disordered" evidence="4">
    <location>
        <begin position="335"/>
        <end position="371"/>
    </location>
</feature>
<feature type="region of interest" description="Disordered" evidence="4">
    <location>
        <begin position="708"/>
        <end position="749"/>
    </location>
</feature>
<dbReference type="InterPro" id="IPR003890">
    <property type="entry name" value="MIF4G-like_typ-3"/>
</dbReference>
<dbReference type="SUPFAM" id="SSF101489">
    <property type="entry name" value="Eukaryotic initiation factor 4f subunit eIF4g, eIF4e-binding domain"/>
    <property type="match status" value="1"/>
</dbReference>
<dbReference type="GO" id="GO:0003729">
    <property type="term" value="F:mRNA binding"/>
    <property type="evidence" value="ECO:0007669"/>
    <property type="project" value="TreeGrafter"/>
</dbReference>
<organism evidence="6 7">
    <name type="scientific">Athelia psychrophila</name>
    <dbReference type="NCBI Taxonomy" id="1759441"/>
    <lineage>
        <taxon>Eukaryota</taxon>
        <taxon>Fungi</taxon>
        <taxon>Dikarya</taxon>
        <taxon>Basidiomycota</taxon>
        <taxon>Agaricomycotina</taxon>
        <taxon>Agaricomycetes</taxon>
        <taxon>Agaricomycetidae</taxon>
        <taxon>Atheliales</taxon>
        <taxon>Atheliaceae</taxon>
        <taxon>Athelia</taxon>
    </lineage>
</organism>
<keyword evidence="3" id="KW-0648">Protein biosynthesis</keyword>
<evidence type="ECO:0000313" key="6">
    <source>
        <dbReference type="EMBL" id="KZP29633.1"/>
    </source>
</evidence>
<feature type="region of interest" description="Disordered" evidence="4">
    <location>
        <begin position="854"/>
        <end position="884"/>
    </location>
</feature>
<evidence type="ECO:0000313" key="7">
    <source>
        <dbReference type="Proteomes" id="UP000076532"/>
    </source>
</evidence>
<feature type="compositionally biased region" description="Pro residues" evidence="4">
    <location>
        <begin position="295"/>
        <end position="305"/>
    </location>
</feature>
<proteinExistence type="inferred from homology"/>
<evidence type="ECO:0000256" key="1">
    <source>
        <dbReference type="ARBA" id="ARBA00005775"/>
    </source>
</evidence>
<evidence type="ECO:0000259" key="5">
    <source>
        <dbReference type="SMART" id="SM00543"/>
    </source>
</evidence>
<dbReference type="Gene3D" id="1.20.970.30">
    <property type="entry name" value="eIF4G, eIF4E-binding domain"/>
    <property type="match status" value="1"/>
</dbReference>
<dbReference type="PANTHER" id="PTHR23253">
    <property type="entry name" value="EUKARYOTIC TRANSLATION INITIATION FACTOR 4 GAMMA"/>
    <property type="match status" value="1"/>
</dbReference>
<evidence type="ECO:0000256" key="3">
    <source>
        <dbReference type="ARBA" id="ARBA00022917"/>
    </source>
</evidence>
<feature type="compositionally biased region" description="Low complexity" evidence="4">
    <location>
        <begin position="335"/>
        <end position="349"/>
    </location>
</feature>
<feature type="compositionally biased region" description="Polar residues" evidence="4">
    <location>
        <begin position="355"/>
        <end position="371"/>
    </location>
</feature>
<feature type="region of interest" description="Disordered" evidence="4">
    <location>
        <begin position="281"/>
        <end position="317"/>
    </location>
</feature>
<reference evidence="6 7" key="1">
    <citation type="journal article" date="2016" name="Mol. Biol. Evol.">
        <title>Comparative Genomics of Early-Diverging Mushroom-Forming Fungi Provides Insights into the Origins of Lignocellulose Decay Capabilities.</title>
        <authorList>
            <person name="Nagy L.G."/>
            <person name="Riley R."/>
            <person name="Tritt A."/>
            <person name="Adam C."/>
            <person name="Daum C."/>
            <person name="Floudas D."/>
            <person name="Sun H."/>
            <person name="Yadav J.S."/>
            <person name="Pangilinan J."/>
            <person name="Larsson K.H."/>
            <person name="Matsuura K."/>
            <person name="Barry K."/>
            <person name="Labutti K."/>
            <person name="Kuo R."/>
            <person name="Ohm R.A."/>
            <person name="Bhattacharya S.S."/>
            <person name="Shirouzu T."/>
            <person name="Yoshinaga Y."/>
            <person name="Martin F.M."/>
            <person name="Grigoriev I.V."/>
            <person name="Hibbett D.S."/>
        </authorList>
    </citation>
    <scope>NUCLEOTIDE SEQUENCE [LARGE SCALE GENOMIC DNA]</scope>
    <source>
        <strain evidence="6 7">CBS 109695</strain>
    </source>
</reference>
<gene>
    <name evidence="6" type="ORF">FIBSPDRAFT_926823</name>
</gene>
<dbReference type="Gene3D" id="1.25.40.180">
    <property type="match status" value="3"/>
</dbReference>
<dbReference type="SUPFAM" id="SSF48371">
    <property type="entry name" value="ARM repeat"/>
    <property type="match status" value="2"/>
</dbReference>
<evidence type="ECO:0000256" key="4">
    <source>
        <dbReference type="SAM" id="MobiDB-lite"/>
    </source>
</evidence>